<dbReference type="AlphaFoldDB" id="A0A9W4SY19"/>
<comment type="caution">
    <text evidence="1">The sequence shown here is derived from an EMBL/GenBank/DDBJ whole genome shotgun (WGS) entry which is preliminary data.</text>
</comment>
<evidence type="ECO:0000313" key="1">
    <source>
        <dbReference type="EMBL" id="CAI2185794.1"/>
    </source>
</evidence>
<organism evidence="1 2">
    <name type="scientific">Funneliformis geosporum</name>
    <dbReference type="NCBI Taxonomy" id="1117311"/>
    <lineage>
        <taxon>Eukaryota</taxon>
        <taxon>Fungi</taxon>
        <taxon>Fungi incertae sedis</taxon>
        <taxon>Mucoromycota</taxon>
        <taxon>Glomeromycotina</taxon>
        <taxon>Glomeromycetes</taxon>
        <taxon>Glomerales</taxon>
        <taxon>Glomeraceae</taxon>
        <taxon>Funneliformis</taxon>
    </lineage>
</organism>
<keyword evidence="2" id="KW-1185">Reference proteome</keyword>
<gene>
    <name evidence="1" type="ORF">FWILDA_LOCUS12255</name>
</gene>
<accession>A0A9W4SY19</accession>
<dbReference type="OrthoDB" id="2382948at2759"/>
<protein>
    <submittedName>
        <fullName evidence="1">14525_t:CDS:1</fullName>
    </submittedName>
</protein>
<dbReference type="EMBL" id="CAMKVN010003866">
    <property type="protein sequence ID" value="CAI2185794.1"/>
    <property type="molecule type" value="Genomic_DNA"/>
</dbReference>
<name>A0A9W4SY19_9GLOM</name>
<sequence length="91" mass="10655">MKRKSFVLVVEDKHLNYVGQSTEFWRSTDRCRSGSENIRSIGTHWVEHENGLPNEQSIRIQRWPAKNLDSICGRQSVLTALIKIREYIVNQ</sequence>
<evidence type="ECO:0000313" key="2">
    <source>
        <dbReference type="Proteomes" id="UP001153678"/>
    </source>
</evidence>
<reference evidence="1" key="1">
    <citation type="submission" date="2022-08" db="EMBL/GenBank/DDBJ databases">
        <authorList>
            <person name="Kallberg Y."/>
            <person name="Tangrot J."/>
            <person name="Rosling A."/>
        </authorList>
    </citation>
    <scope>NUCLEOTIDE SEQUENCE</scope>
    <source>
        <strain evidence="1">Wild A</strain>
    </source>
</reference>
<proteinExistence type="predicted"/>
<dbReference type="Proteomes" id="UP001153678">
    <property type="component" value="Unassembled WGS sequence"/>
</dbReference>